<evidence type="ECO:0000313" key="2">
    <source>
        <dbReference type="EnsemblMetazoa" id="AALFPA23_018240.P26798"/>
    </source>
</evidence>
<dbReference type="EnsemblMetazoa" id="AALFPA23_005346.R6818">
    <property type="protein sequence ID" value="AALFPA23_005346.P6818"/>
    <property type="gene ID" value="AALFPA23_005346"/>
</dbReference>
<dbReference type="Proteomes" id="UP000069940">
    <property type="component" value="Unassembled WGS sequence"/>
</dbReference>
<dbReference type="RefSeq" id="XP_029729799.1">
    <property type="nucleotide sequence ID" value="XM_029873939.2"/>
</dbReference>
<feature type="region of interest" description="Disordered" evidence="1">
    <location>
        <begin position="1"/>
        <end position="27"/>
    </location>
</feature>
<protein>
    <recommendedName>
        <fullName evidence="4">Secreted protein</fullName>
    </recommendedName>
</protein>
<reference evidence="2" key="2">
    <citation type="submission" date="2025-05" db="UniProtKB">
        <authorList>
            <consortium name="EnsemblMetazoa"/>
        </authorList>
    </citation>
    <scope>IDENTIFICATION</scope>
    <source>
        <strain evidence="2">Foshan</strain>
    </source>
</reference>
<evidence type="ECO:0000313" key="3">
    <source>
        <dbReference type="Proteomes" id="UP000069940"/>
    </source>
</evidence>
<dbReference type="GeneID" id="109399241"/>
<name>A0ABM1ZGJ5_AEDAL</name>
<dbReference type="RefSeq" id="XP_062712573.1">
    <property type="nucleotide sequence ID" value="XM_062856589.1"/>
</dbReference>
<evidence type="ECO:0008006" key="4">
    <source>
        <dbReference type="Google" id="ProtNLM"/>
    </source>
</evidence>
<evidence type="ECO:0000256" key="1">
    <source>
        <dbReference type="SAM" id="MobiDB-lite"/>
    </source>
</evidence>
<reference evidence="3" key="1">
    <citation type="journal article" date="2015" name="Proc. Natl. Acad. Sci. U.S.A.">
        <title>Genome sequence of the Asian Tiger mosquito, Aedes albopictus, reveals insights into its biology, genetics, and evolution.</title>
        <authorList>
            <person name="Chen X.G."/>
            <person name="Jiang X."/>
            <person name="Gu J."/>
            <person name="Xu M."/>
            <person name="Wu Y."/>
            <person name="Deng Y."/>
            <person name="Zhang C."/>
            <person name="Bonizzoni M."/>
            <person name="Dermauw W."/>
            <person name="Vontas J."/>
            <person name="Armbruster P."/>
            <person name="Huang X."/>
            <person name="Yang Y."/>
            <person name="Zhang H."/>
            <person name="He W."/>
            <person name="Peng H."/>
            <person name="Liu Y."/>
            <person name="Wu K."/>
            <person name="Chen J."/>
            <person name="Lirakis M."/>
            <person name="Topalis P."/>
            <person name="Van Leeuwen T."/>
            <person name="Hall A.B."/>
            <person name="Jiang X."/>
            <person name="Thorpe C."/>
            <person name="Mueller R.L."/>
            <person name="Sun C."/>
            <person name="Waterhouse R.M."/>
            <person name="Yan G."/>
            <person name="Tu Z.J."/>
            <person name="Fang X."/>
            <person name="James A.A."/>
        </authorList>
    </citation>
    <scope>NUCLEOTIDE SEQUENCE [LARGE SCALE GENOMIC DNA]</scope>
    <source>
        <strain evidence="3">Foshan</strain>
    </source>
</reference>
<proteinExistence type="predicted"/>
<organism evidence="2 3">
    <name type="scientific">Aedes albopictus</name>
    <name type="common">Asian tiger mosquito</name>
    <name type="synonym">Stegomyia albopicta</name>
    <dbReference type="NCBI Taxonomy" id="7160"/>
    <lineage>
        <taxon>Eukaryota</taxon>
        <taxon>Metazoa</taxon>
        <taxon>Ecdysozoa</taxon>
        <taxon>Arthropoda</taxon>
        <taxon>Hexapoda</taxon>
        <taxon>Insecta</taxon>
        <taxon>Pterygota</taxon>
        <taxon>Neoptera</taxon>
        <taxon>Endopterygota</taxon>
        <taxon>Diptera</taxon>
        <taxon>Nematocera</taxon>
        <taxon>Culicoidea</taxon>
        <taxon>Culicidae</taxon>
        <taxon>Culicinae</taxon>
        <taxon>Aedini</taxon>
        <taxon>Aedes</taxon>
        <taxon>Stegomyia</taxon>
    </lineage>
</organism>
<dbReference type="EnsemblMetazoa" id="AALFPA23_018240.R26798">
    <property type="protein sequence ID" value="AALFPA23_018240.P26798"/>
    <property type="gene ID" value="AALFPA23_018240"/>
</dbReference>
<keyword evidence="3" id="KW-1185">Reference proteome</keyword>
<accession>A0ABM1ZGJ5</accession>
<sequence>MSDEKIRPTKCPLAATKHRSSSRGELQPAQNNCVAAAEMTFLHGGLQHSGRCGSSFGPGGTFHNWKFIVLDRKGAGIRGGVRCYVVVPERRSTHCSGRQMETPRAEVLKDCG</sequence>
<dbReference type="GeneID" id="134289890"/>